<accession>A0A2N8L1X7</accession>
<dbReference type="Gene3D" id="3.40.190.10">
    <property type="entry name" value="Periplasmic binding protein-like II"/>
    <property type="match status" value="1"/>
</dbReference>
<dbReference type="OrthoDB" id="5368589at2"/>
<keyword evidence="2" id="KW-1185">Reference proteome</keyword>
<dbReference type="AlphaFoldDB" id="A0A2N8L1X7"/>
<comment type="caution">
    <text evidence="1">The sequence shown here is derived from an EMBL/GenBank/DDBJ whole genome shotgun (WGS) entry which is preliminary data.</text>
</comment>
<reference evidence="1 2" key="1">
    <citation type="submission" date="2018-01" db="EMBL/GenBank/DDBJ databases">
        <title>Draft genome sequence of Paucibacter aquatile CR182 isolated from freshwater of the Nakdong River.</title>
        <authorList>
            <person name="Choi A."/>
            <person name="Chung E.J."/>
        </authorList>
    </citation>
    <scope>NUCLEOTIDE SEQUENCE [LARGE SCALE GENOMIC DNA]</scope>
    <source>
        <strain evidence="1 2">CR182</strain>
    </source>
</reference>
<evidence type="ECO:0000313" key="1">
    <source>
        <dbReference type="EMBL" id="PND39713.1"/>
    </source>
</evidence>
<evidence type="ECO:0008006" key="3">
    <source>
        <dbReference type="Google" id="ProtNLM"/>
    </source>
</evidence>
<proteinExistence type="predicted"/>
<sequence>MVIIVNPKNPVANMSAEQVSALFLGKSNVMPSGGTAAPVDQLEAGPLYEEFYAKVAGKSSSQVKAAWSRLTFSGKGTPPRAMASSVEIRKFVASNVDAIGYIEKSAADASVKVVLSVN</sequence>
<name>A0A2N8L1X7_9BURK</name>
<organism evidence="1 2">
    <name type="scientific">Kinneretia aquatilis</name>
    <dbReference type="NCBI Taxonomy" id="2070761"/>
    <lineage>
        <taxon>Bacteria</taxon>
        <taxon>Pseudomonadati</taxon>
        <taxon>Pseudomonadota</taxon>
        <taxon>Betaproteobacteria</taxon>
        <taxon>Burkholderiales</taxon>
        <taxon>Sphaerotilaceae</taxon>
        <taxon>Roseateles</taxon>
    </lineage>
</organism>
<gene>
    <name evidence="1" type="ORF">C1O66_11945</name>
</gene>
<dbReference type="SUPFAM" id="SSF53850">
    <property type="entry name" value="Periplasmic binding protein-like II"/>
    <property type="match status" value="1"/>
</dbReference>
<evidence type="ECO:0000313" key="2">
    <source>
        <dbReference type="Proteomes" id="UP000235916"/>
    </source>
</evidence>
<protein>
    <recommendedName>
        <fullName evidence="3">Phosphate ABC transporter substrate-binding protein</fullName>
    </recommendedName>
</protein>
<dbReference type="Proteomes" id="UP000235916">
    <property type="component" value="Unassembled WGS sequence"/>
</dbReference>
<dbReference type="EMBL" id="POSP01000003">
    <property type="protein sequence ID" value="PND39713.1"/>
    <property type="molecule type" value="Genomic_DNA"/>
</dbReference>